<evidence type="ECO:0000313" key="3">
    <source>
        <dbReference type="EMBL" id="SIT21471.1"/>
    </source>
</evidence>
<keyword evidence="4" id="KW-1185">Reference proteome</keyword>
<dbReference type="NCBIfam" id="TIGR03370">
    <property type="entry name" value="VPLPA-CTERM"/>
    <property type="match status" value="1"/>
</dbReference>
<feature type="transmembrane region" description="Helical" evidence="1">
    <location>
        <begin position="186"/>
        <end position="205"/>
    </location>
</feature>
<feature type="signal peptide" evidence="2">
    <location>
        <begin position="1"/>
        <end position="23"/>
    </location>
</feature>
<proteinExistence type="predicted"/>
<gene>
    <name evidence="3" type="ORF">SAMN05421774_11021</name>
</gene>
<dbReference type="RefSeq" id="WP_083701350.1">
    <property type="nucleotide sequence ID" value="NZ_BMEH01000010.1"/>
</dbReference>
<accession>A0A1N7QF11</accession>
<evidence type="ECO:0000256" key="1">
    <source>
        <dbReference type="SAM" id="Phobius"/>
    </source>
</evidence>
<protein>
    <submittedName>
        <fullName evidence="3">VPLPA-CTERM protein sorting domain-containing protein</fullName>
    </submittedName>
</protein>
<keyword evidence="2" id="KW-0732">Signal</keyword>
<keyword evidence="1" id="KW-0812">Transmembrane</keyword>
<dbReference type="Proteomes" id="UP000186141">
    <property type="component" value="Unassembled WGS sequence"/>
</dbReference>
<keyword evidence="1" id="KW-1133">Transmembrane helix</keyword>
<feature type="chain" id="PRO_5012998321" evidence="2">
    <location>
        <begin position="24"/>
        <end position="212"/>
    </location>
</feature>
<reference evidence="3 4" key="1">
    <citation type="submission" date="2017-01" db="EMBL/GenBank/DDBJ databases">
        <authorList>
            <person name="Mah S.A."/>
            <person name="Swanson W.J."/>
            <person name="Moy G.W."/>
            <person name="Vacquier V.D."/>
        </authorList>
    </citation>
    <scope>NUCLEOTIDE SEQUENCE [LARGE SCALE GENOMIC DNA]</scope>
    <source>
        <strain evidence="3 4">DSM 26375</strain>
    </source>
</reference>
<organism evidence="3 4">
    <name type="scientific">Gemmobacter megaterium</name>
    <dbReference type="NCBI Taxonomy" id="1086013"/>
    <lineage>
        <taxon>Bacteria</taxon>
        <taxon>Pseudomonadati</taxon>
        <taxon>Pseudomonadota</taxon>
        <taxon>Alphaproteobacteria</taxon>
        <taxon>Rhodobacterales</taxon>
        <taxon>Paracoccaceae</taxon>
        <taxon>Gemmobacter</taxon>
    </lineage>
</organism>
<evidence type="ECO:0000256" key="2">
    <source>
        <dbReference type="SAM" id="SignalP"/>
    </source>
</evidence>
<dbReference type="InterPro" id="IPR022472">
    <property type="entry name" value="VPLPA-CTERM"/>
</dbReference>
<keyword evidence="1" id="KW-0472">Membrane</keyword>
<sequence length="212" mass="21688">MNTYRNVSAALMAIVLAAPAAQAATVNLDLAPFLTGDVIEDVSPGYGSEGPVTLNWNPTGESGRRLIHWNGSYSGRDAAYCASGTNCALDLTVAAGHSVTLDSFWLGGWPDSNRNVTWSVMDLADSSIVASAVSALVSGATGLANAIGATSDTGFRILFGPDGYNAGINDITYSYARTGGPGPAPIPLPAAGWMLIAGLGGLVALRRRKTAA</sequence>
<dbReference type="AlphaFoldDB" id="A0A1N7QF11"/>
<evidence type="ECO:0000313" key="4">
    <source>
        <dbReference type="Proteomes" id="UP000186141"/>
    </source>
</evidence>
<dbReference type="EMBL" id="FTOT01000010">
    <property type="protein sequence ID" value="SIT21471.1"/>
    <property type="molecule type" value="Genomic_DNA"/>
</dbReference>
<name>A0A1N7QF11_9RHOB</name>